<dbReference type="EMBL" id="QSEE01000003">
    <property type="protein sequence ID" value="RGZ50554.1"/>
    <property type="molecule type" value="Genomic_DNA"/>
</dbReference>
<reference evidence="17" key="6">
    <citation type="submission" date="2022-10" db="EMBL/GenBank/DDBJ databases">
        <title>Human gut microbiome strain richness.</title>
        <authorList>
            <person name="Chen-Liaw A."/>
        </authorList>
    </citation>
    <scope>NUCLEOTIDE SEQUENCE</scope>
    <source>
        <strain evidence="17">1001713st1_F9_1001713B170221_170320</strain>
    </source>
</reference>
<dbReference type="EMBL" id="CZAF01000009">
    <property type="protein sequence ID" value="CUP33711.1"/>
    <property type="molecule type" value="Genomic_DNA"/>
</dbReference>
<dbReference type="EMBL" id="JAQNSI010000187">
    <property type="protein sequence ID" value="MDC1900284.1"/>
    <property type="molecule type" value="Genomic_DNA"/>
</dbReference>
<dbReference type="InterPro" id="IPR037066">
    <property type="entry name" value="Plug_dom_sf"/>
</dbReference>
<proteinExistence type="inferred from homology"/>
<organism evidence="11 22">
    <name type="scientific">Bacteroides uniformis</name>
    <dbReference type="NCBI Taxonomy" id="820"/>
    <lineage>
        <taxon>Bacteria</taxon>
        <taxon>Pseudomonadati</taxon>
        <taxon>Bacteroidota</taxon>
        <taxon>Bacteroidia</taxon>
        <taxon>Bacteroidales</taxon>
        <taxon>Bacteroidaceae</taxon>
        <taxon>Bacteroides</taxon>
    </lineage>
</organism>
<dbReference type="InterPro" id="IPR018247">
    <property type="entry name" value="EF_Hand_1_Ca_BS"/>
</dbReference>
<gene>
    <name evidence="18" type="ORF">B5G17_05715</name>
    <name evidence="21" type="ORF">DW831_08020</name>
    <name evidence="20" type="ORF">DW873_08705</name>
    <name evidence="19" type="ORF">DW988_05260</name>
    <name evidence="11" type="ORF">ERS852462_03301</name>
    <name evidence="16" type="ORF">GAP55_02945</name>
    <name evidence="15" type="ORF">GAQ34_19705</name>
    <name evidence="12" type="ORF">GAQ70_15135</name>
    <name evidence="13" type="ORF">GAQ72_01610</name>
    <name evidence="14" type="ORF">GAQ75_15840</name>
    <name evidence="17" type="ORF">POZ10_06600</name>
</gene>
<dbReference type="Proteomes" id="UP000284514">
    <property type="component" value="Unassembled WGS sequence"/>
</dbReference>
<evidence type="ECO:0000313" key="15">
    <source>
        <dbReference type="EMBL" id="KAB4181843.1"/>
    </source>
</evidence>
<dbReference type="GO" id="GO:0009279">
    <property type="term" value="C:cell outer membrane"/>
    <property type="evidence" value="ECO:0007669"/>
    <property type="project" value="UniProtKB-SubCell"/>
</dbReference>
<evidence type="ECO:0000256" key="1">
    <source>
        <dbReference type="ARBA" id="ARBA00004571"/>
    </source>
</evidence>
<feature type="chain" id="PRO_5014252008" evidence="9">
    <location>
        <begin position="26"/>
        <end position="1114"/>
    </location>
</feature>
<dbReference type="Proteomes" id="UP000441711">
    <property type="component" value="Unassembled WGS sequence"/>
</dbReference>
<dbReference type="PROSITE" id="PS52016">
    <property type="entry name" value="TONB_DEPENDENT_REC_3"/>
    <property type="match status" value="1"/>
</dbReference>
<evidence type="ECO:0000259" key="10">
    <source>
        <dbReference type="Pfam" id="PF07715"/>
    </source>
</evidence>
<evidence type="ECO:0000313" key="21">
    <source>
        <dbReference type="EMBL" id="RHC74444.1"/>
    </source>
</evidence>
<reference evidence="11 22" key="1">
    <citation type="submission" date="2015-09" db="EMBL/GenBank/DDBJ databases">
        <authorList>
            <consortium name="Pathogen Informatics"/>
        </authorList>
    </citation>
    <scope>NUCLEOTIDE SEQUENCE [LARGE SCALE GENOMIC DNA]</scope>
    <source>
        <strain evidence="11 22">2789STDY5834847</strain>
    </source>
</reference>
<reference evidence="23" key="2">
    <citation type="submission" date="2017-04" db="EMBL/GenBank/DDBJ databases">
        <title>Function of individual gut microbiota members based on whole genome sequencing of pure cultures obtained from chicken caecum.</title>
        <authorList>
            <person name="Medvecky M."/>
            <person name="Cejkova D."/>
            <person name="Polansky O."/>
            <person name="Karasova D."/>
            <person name="Kubasova T."/>
            <person name="Cizek A."/>
            <person name="Rychlik I."/>
        </authorList>
    </citation>
    <scope>NUCLEOTIDE SEQUENCE [LARGE SCALE GENOMIC DNA]</scope>
    <source>
        <strain evidence="23">An67</strain>
    </source>
</reference>
<dbReference type="Proteomes" id="UP001222603">
    <property type="component" value="Unassembled WGS sequence"/>
</dbReference>
<dbReference type="EMBL" id="QSHA01000005">
    <property type="protein sequence ID" value="RHB74124.1"/>
    <property type="molecule type" value="Genomic_DNA"/>
</dbReference>
<dbReference type="SUPFAM" id="SSF49464">
    <property type="entry name" value="Carboxypeptidase regulatory domain-like"/>
    <property type="match status" value="1"/>
</dbReference>
<evidence type="ECO:0000313" key="14">
    <source>
        <dbReference type="EMBL" id="KAB4122833.1"/>
    </source>
</evidence>
<reference evidence="27 28" key="5">
    <citation type="journal article" date="2019" name="Nat. Med.">
        <title>A library of human gut bacterial isolates paired with longitudinal multiomics data enables mechanistic microbiome research.</title>
        <authorList>
            <person name="Poyet M."/>
            <person name="Groussin M."/>
            <person name="Gibbons S.M."/>
            <person name="Avila-Pacheco J."/>
            <person name="Jiang X."/>
            <person name="Kearney S.M."/>
            <person name="Perrotta A.R."/>
            <person name="Berdy B."/>
            <person name="Zhao S."/>
            <person name="Lieberman T.D."/>
            <person name="Swanson P.K."/>
            <person name="Smith M."/>
            <person name="Roesemann S."/>
            <person name="Alexander J.E."/>
            <person name="Rich S.A."/>
            <person name="Livny J."/>
            <person name="Vlamakis H."/>
            <person name="Clish C."/>
            <person name="Bullock K."/>
            <person name="Deik A."/>
            <person name="Scott J."/>
            <person name="Pierce K.A."/>
            <person name="Xavier R.J."/>
            <person name="Alm E.J."/>
        </authorList>
    </citation>
    <scope>NUCLEOTIDE SEQUENCE [LARGE SCALE GENOMIC DNA]</scope>
    <source>
        <strain evidence="16 31">BIOML-A11</strain>
        <strain evidence="15 30">BIOML-A21</strain>
        <strain evidence="12 29">BIOML-A36</strain>
        <strain evidence="14 28">BIOML-A37</strain>
        <strain evidence="13 27">BIOML-A38</strain>
    </source>
</reference>
<keyword evidence="5 7" id="KW-0472">Membrane</keyword>
<dbReference type="Proteomes" id="UP000095614">
    <property type="component" value="Unassembled WGS sequence"/>
</dbReference>
<dbReference type="NCBIfam" id="TIGR04057">
    <property type="entry name" value="SusC_RagA_signa"/>
    <property type="match status" value="1"/>
</dbReference>
<dbReference type="Gene3D" id="2.170.130.10">
    <property type="entry name" value="TonB-dependent receptor, plug domain"/>
    <property type="match status" value="1"/>
</dbReference>
<evidence type="ECO:0000313" key="17">
    <source>
        <dbReference type="EMBL" id="MDC1900284.1"/>
    </source>
</evidence>
<evidence type="ECO:0000313" key="27">
    <source>
        <dbReference type="Proteomes" id="UP000434462"/>
    </source>
</evidence>
<keyword evidence="3 7" id="KW-1134">Transmembrane beta strand</keyword>
<dbReference type="EMBL" id="WCTR01000002">
    <property type="protein sequence ID" value="KAB4215343.1"/>
    <property type="molecule type" value="Genomic_DNA"/>
</dbReference>
<evidence type="ECO:0000313" key="23">
    <source>
        <dbReference type="Proteomes" id="UP000196329"/>
    </source>
</evidence>
<comment type="similarity">
    <text evidence="7">Belongs to the TonB-dependent receptor family.</text>
</comment>
<dbReference type="InterPro" id="IPR036942">
    <property type="entry name" value="Beta-barrel_TonB_sf"/>
</dbReference>
<dbReference type="Proteomes" id="UP000286114">
    <property type="component" value="Unassembled WGS sequence"/>
</dbReference>
<dbReference type="Pfam" id="PF07715">
    <property type="entry name" value="Plug"/>
    <property type="match status" value="1"/>
</dbReference>
<feature type="compositionally biased region" description="Polar residues" evidence="8">
    <location>
        <begin position="830"/>
        <end position="845"/>
    </location>
</feature>
<evidence type="ECO:0000256" key="4">
    <source>
        <dbReference type="ARBA" id="ARBA00022692"/>
    </source>
</evidence>
<keyword evidence="6 7" id="KW-0998">Cell outer membrane</keyword>
<dbReference type="Proteomes" id="UP000438773">
    <property type="component" value="Unassembled WGS sequence"/>
</dbReference>
<dbReference type="EMBL" id="WCUP01000010">
    <property type="protein sequence ID" value="KAB4108407.1"/>
    <property type="molecule type" value="Genomic_DNA"/>
</dbReference>
<dbReference type="InterPro" id="IPR012910">
    <property type="entry name" value="Plug_dom"/>
</dbReference>
<dbReference type="AlphaFoldDB" id="A0A174MF12"/>
<evidence type="ECO:0000256" key="3">
    <source>
        <dbReference type="ARBA" id="ARBA00022452"/>
    </source>
</evidence>
<reference evidence="18" key="3">
    <citation type="journal article" date="2018" name="BMC Genomics">
        <title>Whole genome sequencing and function prediction of 133 gut anaerobes isolated from chicken caecum in pure cultures.</title>
        <authorList>
            <person name="Medvecky M."/>
            <person name="Cejkova D."/>
            <person name="Polansky O."/>
            <person name="Karasova D."/>
            <person name="Kubasova T."/>
            <person name="Cizek A."/>
            <person name="Rychlik I."/>
        </authorList>
    </citation>
    <scope>NUCLEOTIDE SEQUENCE</scope>
    <source>
        <strain evidence="18">An67</strain>
    </source>
</reference>
<evidence type="ECO:0000256" key="2">
    <source>
        <dbReference type="ARBA" id="ARBA00022448"/>
    </source>
</evidence>
<protein>
    <submittedName>
        <fullName evidence="18">SusC/RagA family TonB-linked outer membrane protein</fullName>
    </submittedName>
    <submittedName>
        <fullName evidence="11">TonB-dependent receptor</fullName>
    </submittedName>
</protein>
<keyword evidence="2 7" id="KW-0813">Transport</keyword>
<keyword evidence="11" id="KW-0675">Receptor</keyword>
<evidence type="ECO:0000313" key="29">
    <source>
        <dbReference type="Proteomes" id="UP000441711"/>
    </source>
</evidence>
<evidence type="ECO:0000256" key="9">
    <source>
        <dbReference type="SAM" id="SignalP"/>
    </source>
</evidence>
<dbReference type="Proteomes" id="UP000196329">
    <property type="component" value="Unassembled WGS sequence"/>
</dbReference>
<evidence type="ECO:0000313" key="22">
    <source>
        <dbReference type="Proteomes" id="UP000095614"/>
    </source>
</evidence>
<accession>A0A174MF12</accession>
<dbReference type="InterPro" id="IPR023997">
    <property type="entry name" value="TonB-dep_OMP_SusC/RagA_CS"/>
</dbReference>
<dbReference type="Proteomes" id="UP000283684">
    <property type="component" value="Unassembled WGS sequence"/>
</dbReference>
<dbReference type="InterPro" id="IPR023996">
    <property type="entry name" value="TonB-dep_OMP_SusC/RagA"/>
</dbReference>
<dbReference type="FunFam" id="2.170.130.10:FF:000008">
    <property type="entry name" value="SusC/RagA family TonB-linked outer membrane protein"/>
    <property type="match status" value="1"/>
</dbReference>
<dbReference type="EMBL" id="QSIF01000009">
    <property type="protein sequence ID" value="RHC74444.1"/>
    <property type="molecule type" value="Genomic_DNA"/>
</dbReference>
<dbReference type="EMBL" id="WCUR01000003">
    <property type="protein sequence ID" value="KAB4119189.1"/>
    <property type="molecule type" value="Genomic_DNA"/>
</dbReference>
<evidence type="ECO:0000256" key="8">
    <source>
        <dbReference type="SAM" id="MobiDB-lite"/>
    </source>
</evidence>
<dbReference type="Proteomes" id="UP000466952">
    <property type="component" value="Unassembled WGS sequence"/>
</dbReference>
<evidence type="ECO:0000313" key="16">
    <source>
        <dbReference type="EMBL" id="KAB4215343.1"/>
    </source>
</evidence>
<evidence type="ECO:0000313" key="20">
    <source>
        <dbReference type="EMBL" id="RHB74124.1"/>
    </source>
</evidence>
<reference evidence="24 25" key="4">
    <citation type="submission" date="2018-08" db="EMBL/GenBank/DDBJ databases">
        <title>A genome reference for cultivated species of the human gut microbiota.</title>
        <authorList>
            <person name="Zou Y."/>
            <person name="Xue W."/>
            <person name="Luo G."/>
        </authorList>
    </citation>
    <scope>NUCLEOTIDE SEQUENCE [LARGE SCALE GENOMIC DNA]</scope>
    <source>
        <strain evidence="21 25">AM34-25</strain>
        <strain evidence="20 26">AM39-1</strain>
        <strain evidence="19 24">AM50-4</strain>
    </source>
</reference>
<dbReference type="Proteomes" id="UP000434462">
    <property type="component" value="Unassembled WGS sequence"/>
</dbReference>
<sequence length="1114" mass="121441">MKNINLKRSIGLLSFLLMIPVWVCAQNITVKGTVKDTSGESMPGVNVLQVGTTNGIITDINGQYQMSVPSNAKLTFSFIGYVTQTVQVAGKTTLDIILKEDAQALDEVIVVGYGTMKKSDIAGSVASVNAEDMLRRTPTNIAQGLQGAAPGVIVTMQDGAPDANAAVRIRGVATINGKADPLYVVDGIQVGTNANFINPSDIESIEVLKDASATAIYGSAGANGVVMITTKHGTKGHSSINITADFGLQTLPNKLDVCNVDQYAANLRQARANDGTSLWNEVWSEQYDGKRKQIDWQDVMTRASWKQNYSISTSGGTEKTQYNASIGFLRNDGMVVNTQYQRITARANVKTKVNNYLEFGADVSYIHTDAHGSNNSIGNFGNLSSLRDFAFMCPTMDFVTRGDATYDGVPVGSYISPNVVNPDGTYGEVLGGKDTNDGFWGTTIGNMYAKQMELNKRNRTNRALASAYLTVTPLKGLSWKTLVSYDYTGNSDNNFSGGIKRVNYYNGTAIDVTKGTNAYVNPSNDNDYSFGLGNNDGQTLSIQNTLTYSWKNDVHDLTVMLGNEVSRYYGQWTSASSRGFWSPDNRNVGLTTKPETLSGSGALNLESRGISYFGRASYSLLNRYILTATLRRDGSSNFGAGNRWGTFPSAALAWRVSEEAFMQNQDVVSNLKLRLGWGQTGNSGGATDLSVAGLSLENVKYSFYGNGQGMGMWNGMTFATGYFAGLVDTNLKWETNEQMNIGIDASFLQGDLNLTMDYFIRKSKDLLLYRQIRPSTGFSQVYTNYGEIENKGFEFSLAYNKRLNKDWSINATLTGSTLKNKIKKMGEPAYNTNSDSSGKGTEDGSNTGAVGAAAGYHWGNHSICKEGYAVGSFYGFRVEGVFQSDAEVEAMNKAATLAAGKDWEKEKVYYQTDGTKAGDFKYKDLNGDGIINEDDMDILGDGFPTLNYGLNLGASYKNWDFSVYLYGVLGQDIFSYSAMRLSNMFSSDDGCAPNILKEAAAQAWSPENPNGTLSRLSFLDPNYNMRASDMWVKNGDFLRISNIQIGYTLPKNLVKKASIQNARVYLSIQNLATLSGYNKYGDPECGQGSVLYTGLDTGRYPMPRTYTLGVNVQF</sequence>
<dbReference type="Proteomes" id="UP000442334">
    <property type="component" value="Unassembled WGS sequence"/>
</dbReference>
<dbReference type="OrthoDB" id="9768177at2"/>
<evidence type="ECO:0000313" key="25">
    <source>
        <dbReference type="Proteomes" id="UP000284514"/>
    </source>
</evidence>
<evidence type="ECO:0000256" key="5">
    <source>
        <dbReference type="ARBA" id="ARBA00023136"/>
    </source>
</evidence>
<evidence type="ECO:0000313" key="28">
    <source>
        <dbReference type="Proteomes" id="UP000438773"/>
    </source>
</evidence>
<feature type="domain" description="TonB-dependent receptor plug" evidence="10">
    <location>
        <begin position="118"/>
        <end position="225"/>
    </location>
</feature>
<keyword evidence="9" id="KW-0732">Signal</keyword>
<evidence type="ECO:0000313" key="11">
    <source>
        <dbReference type="EMBL" id="CUP33711.1"/>
    </source>
</evidence>
<dbReference type="Gene3D" id="2.40.170.20">
    <property type="entry name" value="TonB-dependent receptor, beta-barrel domain"/>
    <property type="match status" value="1"/>
</dbReference>
<dbReference type="InterPro" id="IPR008969">
    <property type="entry name" value="CarboxyPept-like_regulatory"/>
</dbReference>
<evidence type="ECO:0000313" key="19">
    <source>
        <dbReference type="EMBL" id="RGZ50554.1"/>
    </source>
</evidence>
<keyword evidence="4 7" id="KW-0812">Transmembrane</keyword>
<evidence type="ECO:0000313" key="18">
    <source>
        <dbReference type="EMBL" id="OUN56410.1"/>
    </source>
</evidence>
<dbReference type="SUPFAM" id="SSF56935">
    <property type="entry name" value="Porins"/>
    <property type="match status" value="1"/>
</dbReference>
<dbReference type="EMBL" id="WCUQ01000009">
    <property type="protein sequence ID" value="KAB4122833.1"/>
    <property type="molecule type" value="Genomic_DNA"/>
</dbReference>
<evidence type="ECO:0000313" key="24">
    <source>
        <dbReference type="Proteomes" id="UP000283684"/>
    </source>
</evidence>
<dbReference type="EMBL" id="NFHS01000002">
    <property type="protein sequence ID" value="OUN56410.1"/>
    <property type="molecule type" value="Genomic_DNA"/>
</dbReference>
<evidence type="ECO:0000313" key="31">
    <source>
        <dbReference type="Proteomes" id="UP000466952"/>
    </source>
</evidence>
<feature type="signal peptide" evidence="9">
    <location>
        <begin position="1"/>
        <end position="25"/>
    </location>
</feature>
<evidence type="ECO:0000256" key="7">
    <source>
        <dbReference type="PROSITE-ProRule" id="PRU01360"/>
    </source>
</evidence>
<evidence type="ECO:0000313" key="12">
    <source>
        <dbReference type="EMBL" id="KAB4108407.1"/>
    </source>
</evidence>
<dbReference type="Pfam" id="PF13715">
    <property type="entry name" value="CarbopepD_reg_2"/>
    <property type="match status" value="1"/>
</dbReference>
<dbReference type="Gene3D" id="2.60.40.1120">
    <property type="entry name" value="Carboxypeptidase-like, regulatory domain"/>
    <property type="match status" value="1"/>
</dbReference>
<comment type="subcellular location">
    <subcellularLocation>
        <location evidence="1 7">Cell outer membrane</location>
        <topology evidence="1 7">Multi-pass membrane protein</topology>
    </subcellularLocation>
</comment>
<evidence type="ECO:0000256" key="6">
    <source>
        <dbReference type="ARBA" id="ARBA00023237"/>
    </source>
</evidence>
<evidence type="ECO:0000313" key="30">
    <source>
        <dbReference type="Proteomes" id="UP000442334"/>
    </source>
</evidence>
<dbReference type="InterPro" id="IPR039426">
    <property type="entry name" value="TonB-dep_rcpt-like"/>
</dbReference>
<dbReference type="RefSeq" id="WP_005834400.1">
    <property type="nucleotide sequence ID" value="NZ_CAXSUA010000009.1"/>
</dbReference>
<feature type="region of interest" description="Disordered" evidence="8">
    <location>
        <begin position="826"/>
        <end position="845"/>
    </location>
</feature>
<dbReference type="PROSITE" id="PS00018">
    <property type="entry name" value="EF_HAND_1"/>
    <property type="match status" value="1"/>
</dbReference>
<name>A0A174MF12_BACUN</name>
<dbReference type="EMBL" id="WCUA01000031">
    <property type="protein sequence ID" value="KAB4181843.1"/>
    <property type="molecule type" value="Genomic_DNA"/>
</dbReference>
<dbReference type="NCBIfam" id="TIGR04056">
    <property type="entry name" value="OMP_RagA_SusC"/>
    <property type="match status" value="1"/>
</dbReference>
<evidence type="ECO:0000313" key="26">
    <source>
        <dbReference type="Proteomes" id="UP000286114"/>
    </source>
</evidence>
<evidence type="ECO:0000313" key="13">
    <source>
        <dbReference type="EMBL" id="KAB4119189.1"/>
    </source>
</evidence>